<dbReference type="AlphaFoldDB" id="A0A0C3BRA7"/>
<feature type="compositionally biased region" description="Basic and acidic residues" evidence="1">
    <location>
        <begin position="291"/>
        <end position="300"/>
    </location>
</feature>
<sequence>MSSASPLQPVDPATFHLNEQENEKPWIVRKIVQSMPGRIAFAVGETLRATGTTVICLSPWGDSVPLILPCLRFRDVIVSTIHTVVAATGGAALIATPLMSTAGGVVVDSFGSSIIVEISTLAMQEGGVKVANYLLIDKPANLLIPIHSNILETTDLKKILITLQFKHILTDASLGYYRAPTASGEPTLFSNVKEYLSIEKGWFNPYLFASCRRPLIPRTMIPDVVFCHGPWLKGDYSIGSTLLRESNAVIALTPDPDLPPEEEDPSLFKKALAALNFGAATPSQAGLSPEAAEKYEDRPPSPHGFGERVSQMFGHSRAKSKEASTSSSPAGGADPAKPGGTTEYGPPSHPPPGYVQPPGPTPATAPVVAPAAATNGVTTMIDRLTDQINEWRGVPNQPTTETPSDSTLAVPPPPPPNRRMVMLVVAISPHRVGVWTSSARPGESVMNYTLLNGCPTLVVPIKPGCPLIAWHAVTLKTLQGLKGGVDGQAFKEMTDVLVNYMELCVDNERIELPPNYAAKMGLHGTDTENRQRALRGGVELVLAGAVRSGASSKVKKDIDAERAGIVFFRIP</sequence>
<proteinExistence type="predicted"/>
<feature type="region of interest" description="Disordered" evidence="1">
    <location>
        <begin position="281"/>
        <end position="367"/>
    </location>
</feature>
<feature type="region of interest" description="Disordered" evidence="1">
    <location>
        <begin position="392"/>
        <end position="415"/>
    </location>
</feature>
<organism evidence="2 3">
    <name type="scientific">Serendipita vermifera MAFF 305830</name>
    <dbReference type="NCBI Taxonomy" id="933852"/>
    <lineage>
        <taxon>Eukaryota</taxon>
        <taxon>Fungi</taxon>
        <taxon>Dikarya</taxon>
        <taxon>Basidiomycota</taxon>
        <taxon>Agaricomycotina</taxon>
        <taxon>Agaricomycetes</taxon>
        <taxon>Sebacinales</taxon>
        <taxon>Serendipitaceae</taxon>
        <taxon>Serendipita</taxon>
    </lineage>
</organism>
<gene>
    <name evidence="2" type="ORF">M408DRAFT_325545</name>
</gene>
<dbReference type="HOGENOM" id="CLU_034572_0_0_1"/>
<feature type="compositionally biased region" description="Polar residues" evidence="1">
    <location>
        <begin position="396"/>
        <end position="407"/>
    </location>
</feature>
<reference evidence="2 3" key="1">
    <citation type="submission" date="2014-04" db="EMBL/GenBank/DDBJ databases">
        <authorList>
            <consortium name="DOE Joint Genome Institute"/>
            <person name="Kuo A."/>
            <person name="Zuccaro A."/>
            <person name="Kohler A."/>
            <person name="Nagy L.G."/>
            <person name="Floudas D."/>
            <person name="Copeland A."/>
            <person name="Barry K.W."/>
            <person name="Cichocki N."/>
            <person name="Veneault-Fourrey C."/>
            <person name="LaButti K."/>
            <person name="Lindquist E.A."/>
            <person name="Lipzen A."/>
            <person name="Lundell T."/>
            <person name="Morin E."/>
            <person name="Murat C."/>
            <person name="Sun H."/>
            <person name="Tunlid A."/>
            <person name="Henrissat B."/>
            <person name="Grigoriev I.V."/>
            <person name="Hibbett D.S."/>
            <person name="Martin F."/>
            <person name="Nordberg H.P."/>
            <person name="Cantor M.N."/>
            <person name="Hua S.X."/>
        </authorList>
    </citation>
    <scope>NUCLEOTIDE SEQUENCE [LARGE SCALE GENOMIC DNA]</scope>
    <source>
        <strain evidence="2 3">MAFF 305830</strain>
    </source>
</reference>
<keyword evidence="3" id="KW-1185">Reference proteome</keyword>
<dbReference type="OrthoDB" id="3351042at2759"/>
<protein>
    <submittedName>
        <fullName evidence="2">Uncharacterized protein</fullName>
    </submittedName>
</protein>
<evidence type="ECO:0000256" key="1">
    <source>
        <dbReference type="SAM" id="MobiDB-lite"/>
    </source>
</evidence>
<evidence type="ECO:0000313" key="3">
    <source>
        <dbReference type="Proteomes" id="UP000054097"/>
    </source>
</evidence>
<feature type="compositionally biased region" description="Low complexity" evidence="1">
    <location>
        <begin position="323"/>
        <end position="341"/>
    </location>
</feature>
<name>A0A0C3BRA7_SERVB</name>
<accession>A0A0C3BRA7</accession>
<reference evidence="3" key="2">
    <citation type="submission" date="2015-01" db="EMBL/GenBank/DDBJ databases">
        <title>Evolutionary Origins and Diversification of the Mycorrhizal Mutualists.</title>
        <authorList>
            <consortium name="DOE Joint Genome Institute"/>
            <consortium name="Mycorrhizal Genomics Consortium"/>
            <person name="Kohler A."/>
            <person name="Kuo A."/>
            <person name="Nagy L.G."/>
            <person name="Floudas D."/>
            <person name="Copeland A."/>
            <person name="Barry K.W."/>
            <person name="Cichocki N."/>
            <person name="Veneault-Fourrey C."/>
            <person name="LaButti K."/>
            <person name="Lindquist E.A."/>
            <person name="Lipzen A."/>
            <person name="Lundell T."/>
            <person name="Morin E."/>
            <person name="Murat C."/>
            <person name="Riley R."/>
            <person name="Ohm R."/>
            <person name="Sun H."/>
            <person name="Tunlid A."/>
            <person name="Henrissat B."/>
            <person name="Grigoriev I.V."/>
            <person name="Hibbett D.S."/>
            <person name="Martin F."/>
        </authorList>
    </citation>
    <scope>NUCLEOTIDE SEQUENCE [LARGE SCALE GENOMIC DNA]</scope>
    <source>
        <strain evidence="3">MAFF 305830</strain>
    </source>
</reference>
<dbReference type="Proteomes" id="UP000054097">
    <property type="component" value="Unassembled WGS sequence"/>
</dbReference>
<dbReference type="STRING" id="933852.A0A0C3BRA7"/>
<evidence type="ECO:0000313" key="2">
    <source>
        <dbReference type="EMBL" id="KIM34001.1"/>
    </source>
</evidence>
<feature type="compositionally biased region" description="Pro residues" evidence="1">
    <location>
        <begin position="347"/>
        <end position="363"/>
    </location>
</feature>
<dbReference type="EMBL" id="KN824277">
    <property type="protein sequence ID" value="KIM34001.1"/>
    <property type="molecule type" value="Genomic_DNA"/>
</dbReference>